<feature type="compositionally biased region" description="Polar residues" evidence="10">
    <location>
        <begin position="189"/>
        <end position="198"/>
    </location>
</feature>
<keyword evidence="8" id="KW-1133">Transmembrane helix</keyword>
<evidence type="ECO:0000256" key="10">
    <source>
        <dbReference type="SAM" id="MobiDB-lite"/>
    </source>
</evidence>
<accession>A0A3N1UUU0</accession>
<keyword evidence="3" id="KW-0813">Transport</keyword>
<dbReference type="PANTHER" id="PTHR33446:SF2">
    <property type="entry name" value="PROTEIN TONB"/>
    <property type="match status" value="1"/>
</dbReference>
<dbReference type="NCBIfam" id="TIGR01352">
    <property type="entry name" value="tonB_Cterm"/>
    <property type="match status" value="1"/>
</dbReference>
<reference evidence="12 13" key="1">
    <citation type="submission" date="2018-11" db="EMBL/GenBank/DDBJ databases">
        <title>Genomic Encyclopedia of Type Strains, Phase IV (KMG-IV): sequencing the most valuable type-strain genomes for metagenomic binning, comparative biology and taxonomic classification.</title>
        <authorList>
            <person name="Goeker M."/>
        </authorList>
    </citation>
    <scope>NUCLEOTIDE SEQUENCE [LARGE SCALE GENOMIC DNA]</scope>
    <source>
        <strain evidence="12 13">DSM 22027</strain>
    </source>
</reference>
<evidence type="ECO:0000256" key="2">
    <source>
        <dbReference type="ARBA" id="ARBA00006555"/>
    </source>
</evidence>
<dbReference type="GO" id="GO:0030288">
    <property type="term" value="C:outer membrane-bounded periplasmic space"/>
    <property type="evidence" value="ECO:0007669"/>
    <property type="project" value="InterPro"/>
</dbReference>
<dbReference type="InterPro" id="IPR006260">
    <property type="entry name" value="TonB/TolA_C"/>
</dbReference>
<dbReference type="InterPro" id="IPR003538">
    <property type="entry name" value="TonB"/>
</dbReference>
<dbReference type="PROSITE" id="PS52015">
    <property type="entry name" value="TONB_CTD"/>
    <property type="match status" value="1"/>
</dbReference>
<evidence type="ECO:0000256" key="8">
    <source>
        <dbReference type="ARBA" id="ARBA00022989"/>
    </source>
</evidence>
<dbReference type="GO" id="GO:0055085">
    <property type="term" value="P:transmembrane transport"/>
    <property type="evidence" value="ECO:0007669"/>
    <property type="project" value="InterPro"/>
</dbReference>
<protein>
    <submittedName>
        <fullName evidence="12">Outer membrane transport energization protein TonB</fullName>
    </submittedName>
</protein>
<sequence length="296" mass="32843">MPSLSRRRVDNTKRHISLPTSTVMAEALKGDQESFHSGSHRLLGLFLLVSGLLHGMLLATNPQWFRKEPLQVIELELSPRAEPKAERVKHLEPAPSLPMPDVKPKPRTEPKPRVESKPQEKPRPRIEPKPREVIPKPLQRVKVPQKVKKPKPKPAAPKVASAVKETSVPAVDDTPSSASTTTTPVGSSHGQTASRASNTEDAVKLFLAQVRQRIDRYKHYPYAARRRQLEGRVTLRFVIRPDGTIDSLEVVKGSSSTLLDKAALKAVRDASPFPGFPREILGRPLAVQMALVFELT</sequence>
<dbReference type="InterPro" id="IPR037682">
    <property type="entry name" value="TonB_C"/>
</dbReference>
<evidence type="ECO:0000256" key="6">
    <source>
        <dbReference type="ARBA" id="ARBA00022692"/>
    </source>
</evidence>
<feature type="compositionally biased region" description="Basic residues" evidence="10">
    <location>
        <begin position="143"/>
        <end position="152"/>
    </location>
</feature>
<evidence type="ECO:0000313" key="12">
    <source>
        <dbReference type="EMBL" id="ROQ93189.1"/>
    </source>
</evidence>
<dbReference type="GO" id="GO:0015891">
    <property type="term" value="P:siderophore transport"/>
    <property type="evidence" value="ECO:0007669"/>
    <property type="project" value="InterPro"/>
</dbReference>
<feature type="compositionally biased region" description="Basic and acidic residues" evidence="10">
    <location>
        <begin position="82"/>
        <end position="92"/>
    </location>
</feature>
<evidence type="ECO:0000256" key="9">
    <source>
        <dbReference type="ARBA" id="ARBA00023136"/>
    </source>
</evidence>
<comment type="similarity">
    <text evidence="2">Belongs to the TonB family.</text>
</comment>
<dbReference type="EMBL" id="RJVA01000011">
    <property type="protein sequence ID" value="ROQ93189.1"/>
    <property type="molecule type" value="Genomic_DNA"/>
</dbReference>
<evidence type="ECO:0000256" key="3">
    <source>
        <dbReference type="ARBA" id="ARBA00022448"/>
    </source>
</evidence>
<feature type="compositionally biased region" description="Low complexity" evidence="10">
    <location>
        <begin position="156"/>
        <end position="188"/>
    </location>
</feature>
<dbReference type="GO" id="GO:0098797">
    <property type="term" value="C:plasma membrane protein complex"/>
    <property type="evidence" value="ECO:0007669"/>
    <property type="project" value="TreeGrafter"/>
</dbReference>
<evidence type="ECO:0000256" key="1">
    <source>
        <dbReference type="ARBA" id="ARBA00004383"/>
    </source>
</evidence>
<evidence type="ECO:0000259" key="11">
    <source>
        <dbReference type="PROSITE" id="PS52015"/>
    </source>
</evidence>
<dbReference type="InterPro" id="IPR051045">
    <property type="entry name" value="TonB-dependent_transducer"/>
</dbReference>
<name>A0A3N1UUU0_9BACT</name>
<comment type="subcellular location">
    <subcellularLocation>
        <location evidence="1">Cell inner membrane</location>
        <topology evidence="1">Single-pass membrane protein</topology>
        <orientation evidence="1">Periplasmic side</orientation>
    </subcellularLocation>
</comment>
<keyword evidence="13" id="KW-1185">Reference proteome</keyword>
<keyword evidence="7" id="KW-0653">Protein transport</keyword>
<dbReference type="Proteomes" id="UP000276223">
    <property type="component" value="Unassembled WGS sequence"/>
</dbReference>
<dbReference type="PRINTS" id="PR01374">
    <property type="entry name" value="TONBPROTEIN"/>
</dbReference>
<evidence type="ECO:0000256" key="7">
    <source>
        <dbReference type="ARBA" id="ARBA00022927"/>
    </source>
</evidence>
<keyword evidence="5" id="KW-0997">Cell inner membrane</keyword>
<proteinExistence type="inferred from homology"/>
<organism evidence="12 13">
    <name type="scientific">Desulfosoma caldarium</name>
    <dbReference type="NCBI Taxonomy" id="610254"/>
    <lineage>
        <taxon>Bacteria</taxon>
        <taxon>Pseudomonadati</taxon>
        <taxon>Thermodesulfobacteriota</taxon>
        <taxon>Syntrophobacteria</taxon>
        <taxon>Syntrophobacterales</taxon>
        <taxon>Syntrophobacteraceae</taxon>
        <taxon>Desulfosoma</taxon>
    </lineage>
</organism>
<feature type="region of interest" description="Disordered" evidence="10">
    <location>
        <begin position="82"/>
        <end position="198"/>
    </location>
</feature>
<keyword evidence="9" id="KW-0472">Membrane</keyword>
<feature type="domain" description="TonB C-terminal" evidence="11">
    <location>
        <begin position="205"/>
        <end position="296"/>
    </location>
</feature>
<dbReference type="SUPFAM" id="SSF74653">
    <property type="entry name" value="TolA/TonB C-terminal domain"/>
    <property type="match status" value="1"/>
</dbReference>
<dbReference type="Gene3D" id="3.30.1150.10">
    <property type="match status" value="1"/>
</dbReference>
<feature type="compositionally biased region" description="Basic and acidic residues" evidence="10">
    <location>
        <begin position="102"/>
        <end position="134"/>
    </location>
</feature>
<comment type="caution">
    <text evidence="12">The sequence shown here is derived from an EMBL/GenBank/DDBJ whole genome shotgun (WGS) entry which is preliminary data.</text>
</comment>
<dbReference type="Pfam" id="PF03544">
    <property type="entry name" value="TonB_C"/>
    <property type="match status" value="1"/>
</dbReference>
<dbReference type="RefSeq" id="WP_170161641.1">
    <property type="nucleotide sequence ID" value="NZ_RJVA01000011.1"/>
</dbReference>
<keyword evidence="4" id="KW-1003">Cell membrane</keyword>
<dbReference type="AlphaFoldDB" id="A0A3N1UUU0"/>
<keyword evidence="6" id="KW-0812">Transmembrane</keyword>
<dbReference type="PANTHER" id="PTHR33446">
    <property type="entry name" value="PROTEIN TONB-RELATED"/>
    <property type="match status" value="1"/>
</dbReference>
<evidence type="ECO:0000256" key="4">
    <source>
        <dbReference type="ARBA" id="ARBA00022475"/>
    </source>
</evidence>
<gene>
    <name evidence="12" type="ORF">EDC27_1195</name>
</gene>
<dbReference type="GO" id="GO:0015031">
    <property type="term" value="P:protein transport"/>
    <property type="evidence" value="ECO:0007669"/>
    <property type="project" value="UniProtKB-KW"/>
</dbReference>
<dbReference type="GO" id="GO:0031992">
    <property type="term" value="F:energy transducer activity"/>
    <property type="evidence" value="ECO:0007669"/>
    <property type="project" value="InterPro"/>
</dbReference>
<evidence type="ECO:0000256" key="5">
    <source>
        <dbReference type="ARBA" id="ARBA00022519"/>
    </source>
</evidence>
<evidence type="ECO:0000313" key="13">
    <source>
        <dbReference type="Proteomes" id="UP000276223"/>
    </source>
</evidence>